<proteinExistence type="predicted"/>
<protein>
    <submittedName>
        <fullName evidence="1">Uncharacterized protein</fullName>
    </submittedName>
</protein>
<reference evidence="1" key="1">
    <citation type="journal article" date="2021" name="Proc. Natl. Acad. Sci. U.S.A.">
        <title>A Catalog of Tens of Thousands of Viruses from Human Metagenomes Reveals Hidden Associations with Chronic Diseases.</title>
        <authorList>
            <person name="Tisza M.J."/>
            <person name="Buck C.B."/>
        </authorList>
    </citation>
    <scope>NUCLEOTIDE SEQUENCE</scope>
    <source>
        <strain evidence="1">CtkfK18</strain>
    </source>
</reference>
<sequence>MTITYLLPSYYLLNTIFWVIQIINKNIINI</sequence>
<organism evidence="1">
    <name type="scientific">Myoviridae sp. ctkfK18</name>
    <dbReference type="NCBI Taxonomy" id="2825165"/>
    <lineage>
        <taxon>Viruses</taxon>
        <taxon>Duplodnaviria</taxon>
        <taxon>Heunggongvirae</taxon>
        <taxon>Uroviricota</taxon>
        <taxon>Caudoviricetes</taxon>
    </lineage>
</organism>
<dbReference type="EMBL" id="BK016265">
    <property type="protein sequence ID" value="DAG05876.1"/>
    <property type="molecule type" value="Genomic_DNA"/>
</dbReference>
<accession>A0A8S5VGN7</accession>
<evidence type="ECO:0000313" key="1">
    <source>
        <dbReference type="EMBL" id="DAG05876.1"/>
    </source>
</evidence>
<name>A0A8S5VGN7_9CAUD</name>